<feature type="transmembrane region" description="Helical" evidence="6">
    <location>
        <begin position="129"/>
        <end position="153"/>
    </location>
</feature>
<dbReference type="Proteomes" id="UP000308802">
    <property type="component" value="Unassembled WGS sequence"/>
</dbReference>
<evidence type="ECO:0000256" key="1">
    <source>
        <dbReference type="ARBA" id="ARBA00004141"/>
    </source>
</evidence>
<evidence type="ECO:0000256" key="4">
    <source>
        <dbReference type="ARBA" id="ARBA00022989"/>
    </source>
</evidence>
<keyword evidence="5 6" id="KW-0472">Membrane</keyword>
<feature type="transmembrane region" description="Helical" evidence="6">
    <location>
        <begin position="218"/>
        <end position="238"/>
    </location>
</feature>
<feature type="transmembrane region" description="Helical" evidence="6">
    <location>
        <begin position="434"/>
        <end position="453"/>
    </location>
</feature>
<dbReference type="AlphaFoldDB" id="A0A4S9ABI2"/>
<sequence length="571" mass="63021">MVMSIPQTRPGSNDTMDHTIASTSSASVMPEATTKSGLASGTKEVRSFDGIDDDADLDYHGHLRNTQNDDGFTRNDAREMKRMGKKQELRRNFRTMSTIAFTIILQGTWEVLLTATTSGMVNGGLAGLVWSYIWTFFGFIFVVFSLAEMASMCPTAGGQYHWISEFAPPSQQKILSFLGGWMSTLSWQAGTASGPYLVGTLIQSLIYEKDPNYGYANWQGTLLVIGITLVVWATNIWGSRAMPVFQNIMMIVHVLGFLVIIVMIWVLAPRNTASDVFGTFTNSGGWSSMGLSLMVGQVSAVYACICSDAAAHVSEEVKDAGRNVPRAMIWSYFLNGALGLVFLITYMFSVVDLSGAIDDANNGSGYPYMYVFTQAFSMPAFNVLSAIVVILIYAGTLSYNVSTSRQTWSFARDRGLPFSDWIAKVDPKREVPNNAVAVTCMFTILLSLINIGSDAAFNAIVSLNLTSLMITYVVSIGCVLYRRLTNPDSLPKCRWSLGRWGIPINTFAVVYSGFVFFWMFWPQTTSHAAADFNWSVLMFMVILVIAVIDWVFRARKTYTGPVVLVEGYKGE</sequence>
<comment type="subcellular location">
    <subcellularLocation>
        <location evidence="1">Membrane</location>
        <topology evidence="1">Multi-pass membrane protein</topology>
    </subcellularLocation>
</comment>
<dbReference type="PANTHER" id="PTHR45649">
    <property type="entry name" value="AMINO-ACID PERMEASE BAT1"/>
    <property type="match status" value="1"/>
</dbReference>
<reference evidence="7 8" key="1">
    <citation type="submission" date="2018-10" db="EMBL/GenBank/DDBJ databases">
        <title>Fifty Aureobasidium pullulans genomes reveal a recombining polyextremotolerant generalist.</title>
        <authorList>
            <person name="Gostincar C."/>
            <person name="Turk M."/>
            <person name="Zajc J."/>
            <person name="Gunde-Cimerman N."/>
        </authorList>
    </citation>
    <scope>NUCLEOTIDE SEQUENCE [LARGE SCALE GENOMIC DNA]</scope>
    <source>
        <strain evidence="7 8">EXF-10659</strain>
    </source>
</reference>
<comment type="caution">
    <text evidence="7">The sequence shown here is derived from an EMBL/GenBank/DDBJ whole genome shotgun (WGS) entry which is preliminary data.</text>
</comment>
<dbReference type="PIRSF" id="PIRSF006060">
    <property type="entry name" value="AA_transporter"/>
    <property type="match status" value="1"/>
</dbReference>
<feature type="transmembrane region" description="Helical" evidence="6">
    <location>
        <begin position="502"/>
        <end position="520"/>
    </location>
</feature>
<keyword evidence="4 6" id="KW-1133">Transmembrane helix</keyword>
<keyword evidence="2" id="KW-0813">Transport</keyword>
<feature type="transmembrane region" description="Helical" evidence="6">
    <location>
        <begin position="250"/>
        <end position="268"/>
    </location>
</feature>
<dbReference type="EMBL" id="QZAO01000061">
    <property type="protein sequence ID" value="THW76579.1"/>
    <property type="molecule type" value="Genomic_DNA"/>
</dbReference>
<dbReference type="PANTHER" id="PTHR45649:SF4">
    <property type="entry name" value="TRANSPORTER, PUTATIVE (EUROFUNG)-RELATED"/>
    <property type="match status" value="1"/>
</dbReference>
<dbReference type="GO" id="GO:0016020">
    <property type="term" value="C:membrane"/>
    <property type="evidence" value="ECO:0007669"/>
    <property type="project" value="UniProtKB-SubCell"/>
</dbReference>
<protein>
    <submittedName>
        <fullName evidence="7">Amino acid transporter</fullName>
    </submittedName>
</protein>
<feature type="transmembrane region" description="Helical" evidence="6">
    <location>
        <begin position="368"/>
        <end position="395"/>
    </location>
</feature>
<proteinExistence type="predicted"/>
<evidence type="ECO:0000256" key="6">
    <source>
        <dbReference type="SAM" id="Phobius"/>
    </source>
</evidence>
<feature type="transmembrane region" description="Helical" evidence="6">
    <location>
        <begin position="92"/>
        <end position="109"/>
    </location>
</feature>
<evidence type="ECO:0000313" key="7">
    <source>
        <dbReference type="EMBL" id="THW76579.1"/>
    </source>
</evidence>
<name>A0A4S9ABI2_AURPU</name>
<keyword evidence="3 6" id="KW-0812">Transmembrane</keyword>
<evidence type="ECO:0000256" key="2">
    <source>
        <dbReference type="ARBA" id="ARBA00022448"/>
    </source>
</evidence>
<organism evidence="7 8">
    <name type="scientific">Aureobasidium pullulans</name>
    <name type="common">Black yeast</name>
    <name type="synonym">Pullularia pullulans</name>
    <dbReference type="NCBI Taxonomy" id="5580"/>
    <lineage>
        <taxon>Eukaryota</taxon>
        <taxon>Fungi</taxon>
        <taxon>Dikarya</taxon>
        <taxon>Ascomycota</taxon>
        <taxon>Pezizomycotina</taxon>
        <taxon>Dothideomycetes</taxon>
        <taxon>Dothideomycetidae</taxon>
        <taxon>Dothideales</taxon>
        <taxon>Saccotheciaceae</taxon>
        <taxon>Aureobasidium</taxon>
    </lineage>
</organism>
<gene>
    <name evidence="7" type="ORF">D6D19_03001</name>
</gene>
<evidence type="ECO:0000256" key="5">
    <source>
        <dbReference type="ARBA" id="ARBA00023136"/>
    </source>
</evidence>
<dbReference type="GO" id="GO:0022857">
    <property type="term" value="F:transmembrane transporter activity"/>
    <property type="evidence" value="ECO:0007669"/>
    <property type="project" value="InterPro"/>
</dbReference>
<accession>A0A4S9ABI2</accession>
<dbReference type="Pfam" id="PF13520">
    <property type="entry name" value="AA_permease_2"/>
    <property type="match status" value="1"/>
</dbReference>
<dbReference type="Gene3D" id="1.20.1740.10">
    <property type="entry name" value="Amino acid/polyamine transporter I"/>
    <property type="match status" value="1"/>
</dbReference>
<feature type="transmembrane region" description="Helical" evidence="6">
    <location>
        <begin position="532"/>
        <end position="552"/>
    </location>
</feature>
<feature type="transmembrane region" description="Helical" evidence="6">
    <location>
        <begin position="327"/>
        <end position="348"/>
    </location>
</feature>
<dbReference type="InterPro" id="IPR002293">
    <property type="entry name" value="AA/rel_permease1"/>
</dbReference>
<evidence type="ECO:0000313" key="8">
    <source>
        <dbReference type="Proteomes" id="UP000308802"/>
    </source>
</evidence>
<feature type="transmembrane region" description="Helical" evidence="6">
    <location>
        <begin position="459"/>
        <end position="481"/>
    </location>
</feature>
<evidence type="ECO:0000256" key="3">
    <source>
        <dbReference type="ARBA" id="ARBA00022692"/>
    </source>
</evidence>